<reference evidence="2 3" key="2">
    <citation type="submission" date="2017-10" db="EMBL/GenBank/DDBJ databases">
        <title>Genome analyses suggest a sexual origin of heterokaryosis in a supposedly ancient asexual fungus.</title>
        <authorList>
            <person name="Corradi N."/>
            <person name="Sedzielewska K."/>
            <person name="Noel J."/>
            <person name="Charron P."/>
            <person name="Farinelli L."/>
            <person name="Marton T."/>
            <person name="Kruger M."/>
            <person name="Pelin A."/>
            <person name="Brachmann A."/>
            <person name="Corradi N."/>
        </authorList>
    </citation>
    <scope>NUCLEOTIDE SEQUENCE [LARGE SCALE GENOMIC DNA]</scope>
    <source>
        <strain evidence="2 3">A1</strain>
    </source>
</reference>
<dbReference type="AlphaFoldDB" id="A0A2N0SCN6"/>
<protein>
    <submittedName>
        <fullName evidence="2">Uncharacterized protein</fullName>
    </submittedName>
</protein>
<dbReference type="EMBL" id="LLXH01000090">
    <property type="protein sequence ID" value="PKC73317.1"/>
    <property type="molecule type" value="Genomic_DNA"/>
</dbReference>
<gene>
    <name evidence="2" type="ORF">RhiirA1_389015</name>
</gene>
<name>A0A2N0SCN6_9GLOM</name>
<feature type="region of interest" description="Disordered" evidence="1">
    <location>
        <begin position="1002"/>
        <end position="1042"/>
    </location>
</feature>
<dbReference type="VEuPathDB" id="FungiDB:RhiirA1_389015"/>
<sequence length="1094" mass="127913">MSNNITEVYTNTPKTQILAENWVNINEESMDEPIFEPRTFELNEADMVYDENSESDSEYDDFESEYEESFNNDNESDIKVEQNKPKNLTPCVLIDKIDGKIQRCKNIESFRTLWQLVGIWQIDSNEVLKANESLENLGVCSYHFNHDQKLHDSKTKKKISIADSIIHRRRCLFCGKLFHFFSRGNGCIKHLTWNLLGKNIQVVCNGQHKCPALEECNPICKPISKDIKSSRYICSECYELEGGHFHIRPGKGKLSTTCIEQKYHNLDIKKNLDIIARWLFYVKDNKNEEYQKKVLRIFLPSYFQFLNENYLYEVNTEIQTNQSNEPNVTSNLSIPILLKLPTFFMVRTLTRLNKISIYPDEKELEEKDFEKIGKIAGNKLWQSYKQLKDNQINLQFPTSITEYVDAFPKFLKVFFEKMFLQLESKKIIRSNRKNKLQNKPLKQSNPQEMNKIISFLLSVSIGYAFPYFDLWLPVILSSLYRRPKLISSLHALLTKCSVIGHTNRHERRLEKTRMQNVDPAKRLRNGNNVYNLAVIDNIDFKETSFGFSNIYDVTRGTSHATLRMVFQSTLPIIINETPEPIKELNVDSHLFGMTQGMYIMQIKIDSVFEKLLDFQENMNEDVIILAPAGSPNDDNEIFRATQMYKEEFSLNDDEYLGICADEAIFRRLIKSRTRWEKIRPILGQWHTSKEMLGVLLTIFSSYGIFNLAAAIGVRFLDKLQAVVDYRSTRRVLELIWVAVGIAIHIYAKKKNIDIENISTEPINENICIKVWYFYYKYFAIWKSHLIGIRTSNYELQRDSLTAFAPLFPAAEKNNYTTSVAHFLSILKKYPNLEKKLQYCASVNLTRKGHYLAFDEALEVYGVGYVKQNIIGNVINQENLNLQIRATQEEKERIDVLLNEYLDPYNYNRKDRKVDNRIDPLWKLVENLVEIFQINNYTEHDLFKNNPPSQLTREGLEKLSNAYNEGLKRIKEVYCQEVIKIERINTKGRCHLEIVKTDVRSISKSQKRKVTEGNNGSSSRSIPIDENPQQLSDKNPVSKRKRIVTTNEEKEILKPLLLKETIPTEEEINNILANLPFTWDIQRIKRYYLNNKKKN</sequence>
<dbReference type="Proteomes" id="UP000232688">
    <property type="component" value="Unassembled WGS sequence"/>
</dbReference>
<accession>A0A2N0SCN6</accession>
<reference evidence="2 3" key="1">
    <citation type="submission" date="2017-10" db="EMBL/GenBank/DDBJ databases">
        <title>Extensive intraspecific genome diversity in a model arbuscular mycorrhizal fungus.</title>
        <authorList>
            <person name="Chen E.C.H."/>
            <person name="Morin E."/>
            <person name="Baudet D."/>
            <person name="Noel J."/>
            <person name="Ndikumana S."/>
            <person name="Charron P."/>
            <person name="St-Onge C."/>
            <person name="Giorgi J."/>
            <person name="Grigoriev I.V."/>
            <person name="Roux C."/>
            <person name="Martin F.M."/>
            <person name="Corradi N."/>
        </authorList>
    </citation>
    <scope>NUCLEOTIDE SEQUENCE [LARGE SCALE GENOMIC DNA]</scope>
    <source>
        <strain evidence="2 3">A1</strain>
    </source>
</reference>
<comment type="caution">
    <text evidence="2">The sequence shown here is derived from an EMBL/GenBank/DDBJ whole genome shotgun (WGS) entry which is preliminary data.</text>
</comment>
<evidence type="ECO:0000256" key="1">
    <source>
        <dbReference type="SAM" id="MobiDB-lite"/>
    </source>
</evidence>
<feature type="compositionally biased region" description="Polar residues" evidence="1">
    <location>
        <begin position="1011"/>
        <end position="1034"/>
    </location>
</feature>
<organism evidence="2 3">
    <name type="scientific">Rhizophagus irregularis</name>
    <dbReference type="NCBI Taxonomy" id="588596"/>
    <lineage>
        <taxon>Eukaryota</taxon>
        <taxon>Fungi</taxon>
        <taxon>Fungi incertae sedis</taxon>
        <taxon>Mucoromycota</taxon>
        <taxon>Glomeromycotina</taxon>
        <taxon>Glomeromycetes</taxon>
        <taxon>Glomerales</taxon>
        <taxon>Glomeraceae</taxon>
        <taxon>Rhizophagus</taxon>
    </lineage>
</organism>
<dbReference type="VEuPathDB" id="FungiDB:FUN_007507"/>
<proteinExistence type="predicted"/>
<dbReference type="VEuPathDB" id="FungiDB:RhiirFUN_014465"/>
<evidence type="ECO:0000313" key="2">
    <source>
        <dbReference type="EMBL" id="PKC73317.1"/>
    </source>
</evidence>
<evidence type="ECO:0000313" key="3">
    <source>
        <dbReference type="Proteomes" id="UP000232688"/>
    </source>
</evidence>